<sequence>MKVPYILPLVSIPGYHFTAMTPTATTTSNPTSTASPISPPACVEVSVTNYLTNGSYSVSLSREDGLECFILRYDSRPFQRNGLYEDLNMTCLDNGVNATFEKSAAAGASDELYVKYFAEDGTKIFFEIKPLLEEDWLVEDGAVYEKYFDSVGCSNSTAS</sequence>
<protein>
    <submittedName>
        <fullName evidence="1">Uncharacterized protein</fullName>
    </submittedName>
</protein>
<proteinExistence type="predicted"/>
<organism evidence="1 2">
    <name type="scientific">Hyaloscypha variabilis (strain UAMH 11265 / GT02V1 / F)</name>
    <name type="common">Meliniomyces variabilis</name>
    <dbReference type="NCBI Taxonomy" id="1149755"/>
    <lineage>
        <taxon>Eukaryota</taxon>
        <taxon>Fungi</taxon>
        <taxon>Dikarya</taxon>
        <taxon>Ascomycota</taxon>
        <taxon>Pezizomycotina</taxon>
        <taxon>Leotiomycetes</taxon>
        <taxon>Helotiales</taxon>
        <taxon>Hyaloscyphaceae</taxon>
        <taxon>Hyaloscypha</taxon>
        <taxon>Hyaloscypha variabilis</taxon>
    </lineage>
</organism>
<keyword evidence="2" id="KW-1185">Reference proteome</keyword>
<gene>
    <name evidence="1" type="ORF">L207DRAFT_534302</name>
</gene>
<dbReference type="EMBL" id="KZ613953">
    <property type="protein sequence ID" value="PMD35045.1"/>
    <property type="molecule type" value="Genomic_DNA"/>
</dbReference>
<dbReference type="Proteomes" id="UP000235786">
    <property type="component" value="Unassembled WGS sequence"/>
</dbReference>
<evidence type="ECO:0000313" key="1">
    <source>
        <dbReference type="EMBL" id="PMD35045.1"/>
    </source>
</evidence>
<evidence type="ECO:0000313" key="2">
    <source>
        <dbReference type="Proteomes" id="UP000235786"/>
    </source>
</evidence>
<name>A0A2J6R969_HYAVF</name>
<accession>A0A2J6R969</accession>
<dbReference type="AlphaFoldDB" id="A0A2J6R969"/>
<reference evidence="1 2" key="1">
    <citation type="submission" date="2016-04" db="EMBL/GenBank/DDBJ databases">
        <title>A degradative enzymes factory behind the ericoid mycorrhizal symbiosis.</title>
        <authorList>
            <consortium name="DOE Joint Genome Institute"/>
            <person name="Martino E."/>
            <person name="Morin E."/>
            <person name="Grelet G."/>
            <person name="Kuo A."/>
            <person name="Kohler A."/>
            <person name="Daghino S."/>
            <person name="Barry K."/>
            <person name="Choi C."/>
            <person name="Cichocki N."/>
            <person name="Clum A."/>
            <person name="Copeland A."/>
            <person name="Hainaut M."/>
            <person name="Haridas S."/>
            <person name="Labutti K."/>
            <person name="Lindquist E."/>
            <person name="Lipzen A."/>
            <person name="Khouja H.-R."/>
            <person name="Murat C."/>
            <person name="Ohm R."/>
            <person name="Olson A."/>
            <person name="Spatafora J."/>
            <person name="Veneault-Fourrey C."/>
            <person name="Henrissat B."/>
            <person name="Grigoriev I."/>
            <person name="Martin F."/>
            <person name="Perotto S."/>
        </authorList>
    </citation>
    <scope>NUCLEOTIDE SEQUENCE [LARGE SCALE GENOMIC DNA]</scope>
    <source>
        <strain evidence="1 2">F</strain>
    </source>
</reference>